<dbReference type="InterPro" id="IPR027304">
    <property type="entry name" value="Trigger_fact/SurA_dom_sf"/>
</dbReference>
<dbReference type="NCBIfam" id="TIGR00115">
    <property type="entry name" value="tig"/>
    <property type="match status" value="1"/>
</dbReference>
<evidence type="ECO:0000256" key="9">
    <source>
        <dbReference type="ARBA" id="ARBA00023306"/>
    </source>
</evidence>
<dbReference type="GO" id="GO:0044183">
    <property type="term" value="F:protein folding chaperone"/>
    <property type="evidence" value="ECO:0007669"/>
    <property type="project" value="TreeGrafter"/>
</dbReference>
<keyword evidence="5 11" id="KW-0132">Cell division</keyword>
<dbReference type="RefSeq" id="WP_072282802.1">
    <property type="nucleotide sequence ID" value="NZ_CP015519.1"/>
</dbReference>
<dbReference type="GO" id="GO:0043022">
    <property type="term" value="F:ribosome binding"/>
    <property type="evidence" value="ECO:0007669"/>
    <property type="project" value="TreeGrafter"/>
</dbReference>
<comment type="domain">
    <text evidence="11">Consists of 3 domains; the N-terminus binds the ribosome, the middle domain has PPIase activity, while the C-terminus has intrinsic chaperone activity on its own.</text>
</comment>
<dbReference type="GO" id="GO:0043335">
    <property type="term" value="P:protein unfolding"/>
    <property type="evidence" value="ECO:0007669"/>
    <property type="project" value="TreeGrafter"/>
</dbReference>
<keyword evidence="11" id="KW-0963">Cytoplasm</keyword>
<comment type="similarity">
    <text evidence="2 11 13">Belongs to the FKBP-type PPIase family. Tig subfamily.</text>
</comment>
<comment type="subcellular location">
    <subcellularLocation>
        <location evidence="11">Cytoplasm</location>
    </subcellularLocation>
    <text evidence="11">About half TF is bound to the ribosome near the polypeptide exit tunnel while the other half is free in the cytoplasm.</text>
</comment>
<feature type="coiled-coil region" evidence="14">
    <location>
        <begin position="359"/>
        <end position="386"/>
    </location>
</feature>
<gene>
    <name evidence="11" type="primary">tig</name>
    <name evidence="16" type="ORF">A7E78_02665</name>
</gene>
<dbReference type="PANTHER" id="PTHR30560:SF3">
    <property type="entry name" value="TRIGGER FACTOR-LIKE PROTEIN TIG, CHLOROPLASTIC"/>
    <property type="match status" value="1"/>
</dbReference>
<evidence type="ECO:0000256" key="1">
    <source>
        <dbReference type="ARBA" id="ARBA00000971"/>
    </source>
</evidence>
<dbReference type="InterPro" id="IPR008881">
    <property type="entry name" value="Trigger_fac_ribosome-bd_bac"/>
</dbReference>
<evidence type="ECO:0000259" key="15">
    <source>
        <dbReference type="PROSITE" id="PS50059"/>
    </source>
</evidence>
<dbReference type="SUPFAM" id="SSF109998">
    <property type="entry name" value="Triger factor/SurA peptide-binding domain-like"/>
    <property type="match status" value="1"/>
</dbReference>
<keyword evidence="14" id="KW-0175">Coiled coil</keyword>
<evidence type="ECO:0000256" key="3">
    <source>
        <dbReference type="ARBA" id="ARBA00013194"/>
    </source>
</evidence>
<dbReference type="Gene3D" id="3.30.70.1050">
    <property type="entry name" value="Trigger factor ribosome-binding domain"/>
    <property type="match status" value="1"/>
</dbReference>
<evidence type="ECO:0000256" key="7">
    <source>
        <dbReference type="ARBA" id="ARBA00023186"/>
    </source>
</evidence>
<feature type="domain" description="PPIase FKBP-type" evidence="15">
    <location>
        <begin position="163"/>
        <end position="245"/>
    </location>
</feature>
<dbReference type="STRING" id="1842532.A7E78_02665"/>
<dbReference type="InterPro" id="IPR005215">
    <property type="entry name" value="Trig_fac"/>
</dbReference>
<dbReference type="KEGG" id="pef:A7E78_02665"/>
<dbReference type="SUPFAM" id="SSF102735">
    <property type="entry name" value="Trigger factor ribosome-binding domain"/>
    <property type="match status" value="1"/>
</dbReference>
<dbReference type="GO" id="GO:0005737">
    <property type="term" value="C:cytoplasm"/>
    <property type="evidence" value="ECO:0007669"/>
    <property type="project" value="UniProtKB-SubCell"/>
</dbReference>
<protein>
    <recommendedName>
        <fullName evidence="4 11">Trigger factor</fullName>
        <shortName evidence="11">TF</shortName>
        <ecNumber evidence="3 11">5.2.1.8</ecNumber>
    </recommendedName>
    <alternativeName>
        <fullName evidence="10 11">PPIase</fullName>
    </alternativeName>
</protein>
<dbReference type="InterPro" id="IPR037041">
    <property type="entry name" value="Trigger_fac_C_sf"/>
</dbReference>
<evidence type="ECO:0000256" key="13">
    <source>
        <dbReference type="RuleBase" id="RU003914"/>
    </source>
</evidence>
<dbReference type="Gene3D" id="1.10.3120.10">
    <property type="entry name" value="Trigger factor, C-terminal domain"/>
    <property type="match status" value="1"/>
</dbReference>
<name>A0A1L3GLS6_9BACT</name>
<dbReference type="Gene3D" id="3.10.50.40">
    <property type="match status" value="1"/>
</dbReference>
<organism evidence="16 17">
    <name type="scientific">Syntrophotalea acetylenivorans</name>
    <dbReference type="NCBI Taxonomy" id="1842532"/>
    <lineage>
        <taxon>Bacteria</taxon>
        <taxon>Pseudomonadati</taxon>
        <taxon>Thermodesulfobacteriota</taxon>
        <taxon>Desulfuromonadia</taxon>
        <taxon>Desulfuromonadales</taxon>
        <taxon>Syntrophotaleaceae</taxon>
        <taxon>Syntrophotalea</taxon>
    </lineage>
</organism>
<dbReference type="PANTHER" id="PTHR30560">
    <property type="entry name" value="TRIGGER FACTOR CHAPERONE AND PEPTIDYL-PROLYL CIS/TRANS ISOMERASE"/>
    <property type="match status" value="1"/>
</dbReference>
<evidence type="ECO:0000256" key="4">
    <source>
        <dbReference type="ARBA" id="ARBA00016902"/>
    </source>
</evidence>
<evidence type="ECO:0000256" key="6">
    <source>
        <dbReference type="ARBA" id="ARBA00023110"/>
    </source>
</evidence>
<dbReference type="SUPFAM" id="SSF54534">
    <property type="entry name" value="FKBP-like"/>
    <property type="match status" value="1"/>
</dbReference>
<dbReference type="AlphaFoldDB" id="A0A1L3GLS6"/>
<proteinExistence type="inferred from homology"/>
<keyword evidence="9 11" id="KW-0131">Cell cycle</keyword>
<dbReference type="FunFam" id="3.10.50.40:FF:000001">
    <property type="entry name" value="Trigger factor"/>
    <property type="match status" value="1"/>
</dbReference>
<keyword evidence="7 11" id="KW-0143">Chaperone</keyword>
<keyword evidence="8 11" id="KW-0413">Isomerase</keyword>
<dbReference type="OrthoDB" id="9767721at2"/>
<evidence type="ECO:0000256" key="12">
    <source>
        <dbReference type="PROSITE-ProRule" id="PRU00277"/>
    </source>
</evidence>
<evidence type="ECO:0000256" key="11">
    <source>
        <dbReference type="HAMAP-Rule" id="MF_00303"/>
    </source>
</evidence>
<evidence type="ECO:0000256" key="10">
    <source>
        <dbReference type="ARBA" id="ARBA00029986"/>
    </source>
</evidence>
<dbReference type="InterPro" id="IPR008880">
    <property type="entry name" value="Trigger_fac_C"/>
</dbReference>
<comment type="catalytic activity">
    <reaction evidence="1 11 12">
        <text>[protein]-peptidylproline (omega=180) = [protein]-peptidylproline (omega=0)</text>
        <dbReference type="Rhea" id="RHEA:16237"/>
        <dbReference type="Rhea" id="RHEA-COMP:10747"/>
        <dbReference type="Rhea" id="RHEA-COMP:10748"/>
        <dbReference type="ChEBI" id="CHEBI:83833"/>
        <dbReference type="ChEBI" id="CHEBI:83834"/>
        <dbReference type="EC" id="5.2.1.8"/>
    </reaction>
</comment>
<evidence type="ECO:0000256" key="2">
    <source>
        <dbReference type="ARBA" id="ARBA00005464"/>
    </source>
</evidence>
<dbReference type="Pfam" id="PF05697">
    <property type="entry name" value="Trigger_N"/>
    <property type="match status" value="1"/>
</dbReference>
<dbReference type="GO" id="GO:0003755">
    <property type="term" value="F:peptidyl-prolyl cis-trans isomerase activity"/>
    <property type="evidence" value="ECO:0007669"/>
    <property type="project" value="UniProtKB-UniRule"/>
</dbReference>
<keyword evidence="17" id="KW-1185">Reference proteome</keyword>
<dbReference type="InterPro" id="IPR036611">
    <property type="entry name" value="Trigger_fac_ribosome-bd_sf"/>
</dbReference>
<keyword evidence="6 11" id="KW-0697">Rotamase</keyword>
<dbReference type="EC" id="5.2.1.8" evidence="3 11"/>
<accession>A0A1L3GLS6</accession>
<dbReference type="HAMAP" id="MF_00303">
    <property type="entry name" value="Trigger_factor_Tig"/>
    <property type="match status" value="1"/>
</dbReference>
<dbReference type="EMBL" id="CP015519">
    <property type="protein sequence ID" value="APG26841.1"/>
    <property type="molecule type" value="Genomic_DNA"/>
</dbReference>
<evidence type="ECO:0000313" key="16">
    <source>
        <dbReference type="EMBL" id="APG26841.1"/>
    </source>
</evidence>
<evidence type="ECO:0000256" key="8">
    <source>
        <dbReference type="ARBA" id="ARBA00023235"/>
    </source>
</evidence>
<dbReference type="Proteomes" id="UP000182517">
    <property type="component" value="Chromosome"/>
</dbReference>
<dbReference type="GO" id="GO:0051301">
    <property type="term" value="P:cell division"/>
    <property type="evidence" value="ECO:0007669"/>
    <property type="project" value="UniProtKB-KW"/>
</dbReference>
<dbReference type="GO" id="GO:0051083">
    <property type="term" value="P:'de novo' cotranslational protein folding"/>
    <property type="evidence" value="ECO:0007669"/>
    <property type="project" value="TreeGrafter"/>
</dbReference>
<dbReference type="InterPro" id="IPR001179">
    <property type="entry name" value="PPIase_FKBP_dom"/>
</dbReference>
<evidence type="ECO:0000256" key="5">
    <source>
        <dbReference type="ARBA" id="ARBA00022618"/>
    </source>
</evidence>
<evidence type="ECO:0000313" key="17">
    <source>
        <dbReference type="Proteomes" id="UP000182517"/>
    </source>
</evidence>
<sequence>MNVKVDDISSVKKQLSFEVPAGRVDEEIDSAYKELAKTAKVKGFRQGKVPRAVLERHYAASIESQVLERLVSDSYFKALKDEKILAVSGPEITDGGVLEKGKPYTFKAQVEVQPEVEAKDYLELPLKKETFKEDETLVGARLEEMRLGSAQLETTDRDEAQSGDTVLIDFEGFINGVPFENGAAQDHSLDLGSNTFIPGFEDQLVGMKVGEEGEIAVTFPLDYGKKDLAGQDATFKVKIKEIKEKVLPELNDEFAAQMGLASLDDLRARVKEAHESQERSRIEQEFRDQLVDLLIERNPLEVPESMVKSQLDYMLENLSNRMQSQGMSLEAMGMTPDSFKEVYQEIAVKQVKGNLLLEAIALQESIKVEETEIEEKLEEIAEKHNASKEMVMNFYSDESKRRGLVAQLAEEKVIHYLTGKANIEMVEESIAAEADQGNDKE</sequence>
<dbReference type="Pfam" id="PF00254">
    <property type="entry name" value="FKBP_C"/>
    <property type="match status" value="1"/>
</dbReference>
<reference evidence="16 17" key="1">
    <citation type="journal article" date="2017" name="Genome Announc.">
        <title>Complete Genome Sequences of Two Acetylene-Fermenting Pelobacter acetylenicus Strains.</title>
        <authorList>
            <person name="Sutton J.M."/>
            <person name="Baesman S.M."/>
            <person name="Fierst J.L."/>
            <person name="Poret-Peterson A.T."/>
            <person name="Oremland R.S."/>
            <person name="Dunlap D.S."/>
            <person name="Akob D.M."/>
        </authorList>
    </citation>
    <scope>NUCLEOTIDE SEQUENCE [LARGE SCALE GENOMIC DNA]</scope>
    <source>
        <strain evidence="16 17">SFB93</strain>
    </source>
</reference>
<dbReference type="PROSITE" id="PS50059">
    <property type="entry name" value="FKBP_PPIASE"/>
    <property type="match status" value="1"/>
</dbReference>
<dbReference type="GO" id="GO:0015031">
    <property type="term" value="P:protein transport"/>
    <property type="evidence" value="ECO:0007669"/>
    <property type="project" value="UniProtKB-UniRule"/>
</dbReference>
<evidence type="ECO:0000256" key="14">
    <source>
        <dbReference type="SAM" id="Coils"/>
    </source>
</evidence>
<dbReference type="InterPro" id="IPR046357">
    <property type="entry name" value="PPIase_dom_sf"/>
</dbReference>
<comment type="function">
    <text evidence="11">Involved in protein export. Acts as a chaperone by maintaining the newly synthesized protein in an open conformation. Functions as a peptidyl-prolyl cis-trans isomerase.</text>
</comment>
<dbReference type="Pfam" id="PF05698">
    <property type="entry name" value="Trigger_C"/>
    <property type="match status" value="1"/>
</dbReference>
<dbReference type="PIRSF" id="PIRSF003095">
    <property type="entry name" value="Trigger_factor"/>
    <property type="match status" value="1"/>
</dbReference>